<evidence type="ECO:0000313" key="12">
    <source>
        <dbReference type="Proteomes" id="UP000505210"/>
    </source>
</evidence>
<dbReference type="GO" id="GO:0005524">
    <property type="term" value="F:ATP binding"/>
    <property type="evidence" value="ECO:0007669"/>
    <property type="project" value="UniProtKB-KW"/>
</dbReference>
<evidence type="ECO:0000256" key="2">
    <source>
        <dbReference type="ARBA" id="ARBA00007599"/>
    </source>
</evidence>
<dbReference type="Gene3D" id="3.40.50.300">
    <property type="entry name" value="P-loop containing nucleotide triphosphate hydrolases"/>
    <property type="match status" value="1"/>
</dbReference>
<dbReference type="GO" id="GO:0046872">
    <property type="term" value="F:metal ion binding"/>
    <property type="evidence" value="ECO:0007669"/>
    <property type="project" value="UniProtKB-KW"/>
</dbReference>
<dbReference type="AlphaFoldDB" id="A0A6M8BDM2"/>
<accession>A0A6M8BDM2</accession>
<keyword evidence="9" id="KW-0460">Magnesium</keyword>
<evidence type="ECO:0000256" key="5">
    <source>
        <dbReference type="ARBA" id="ARBA00022694"/>
    </source>
</evidence>
<sequence length="157" mass="16874">MTLDLPDAAATQRLGELLGRSLPAGSILLLEGDLGAGKTTLVQGIGLGLGISDPIVSPTFTLVNEYTEGRIPLYHMDLYRLEPAETEALYLDQYWAGQDLPLGIVAIEWAERLIAVPTPSLHLALQTSASAKRRARLTSAGEFNWAAYLGNLPAQFA</sequence>
<evidence type="ECO:0000256" key="4">
    <source>
        <dbReference type="ARBA" id="ARBA00022490"/>
    </source>
</evidence>
<proteinExistence type="inferred from homology"/>
<evidence type="ECO:0000256" key="1">
    <source>
        <dbReference type="ARBA" id="ARBA00004496"/>
    </source>
</evidence>
<gene>
    <name evidence="11" type="primary">tsaE</name>
    <name evidence="11" type="ORF">HPC62_10075</name>
</gene>
<evidence type="ECO:0000313" key="11">
    <source>
        <dbReference type="EMBL" id="QKD84888.1"/>
    </source>
</evidence>
<evidence type="ECO:0000256" key="7">
    <source>
        <dbReference type="ARBA" id="ARBA00022741"/>
    </source>
</evidence>
<keyword evidence="6" id="KW-0479">Metal-binding</keyword>
<reference evidence="11 12" key="1">
    <citation type="submission" date="2020-05" db="EMBL/GenBank/DDBJ databases">
        <title>Complete genome sequence of of a novel Thermoleptolyngbya strain isolated from hot springs of Ganzi, Sichuan China.</title>
        <authorList>
            <person name="Tang J."/>
            <person name="Daroch M."/>
            <person name="Li L."/>
            <person name="Waleron K."/>
            <person name="Waleron M."/>
            <person name="Waleron M."/>
        </authorList>
    </citation>
    <scope>NUCLEOTIDE SEQUENCE [LARGE SCALE GENOMIC DNA]</scope>
    <source>
        <strain evidence="11 12">PKUAC-SCTA183</strain>
    </source>
</reference>
<dbReference type="Proteomes" id="UP000505210">
    <property type="component" value="Chromosome"/>
</dbReference>
<dbReference type="GO" id="GO:0005737">
    <property type="term" value="C:cytoplasm"/>
    <property type="evidence" value="ECO:0007669"/>
    <property type="project" value="UniProtKB-SubCell"/>
</dbReference>
<keyword evidence="7" id="KW-0547">Nucleotide-binding</keyword>
<dbReference type="EMBL" id="CP053661">
    <property type="protein sequence ID" value="QKD84888.1"/>
    <property type="molecule type" value="Genomic_DNA"/>
</dbReference>
<evidence type="ECO:0000256" key="6">
    <source>
        <dbReference type="ARBA" id="ARBA00022723"/>
    </source>
</evidence>
<evidence type="ECO:0000256" key="9">
    <source>
        <dbReference type="ARBA" id="ARBA00022842"/>
    </source>
</evidence>
<evidence type="ECO:0000256" key="10">
    <source>
        <dbReference type="ARBA" id="ARBA00032441"/>
    </source>
</evidence>
<evidence type="ECO:0000256" key="8">
    <source>
        <dbReference type="ARBA" id="ARBA00022840"/>
    </source>
</evidence>
<dbReference type="KEGG" id="theu:HPC62_10075"/>
<dbReference type="PANTHER" id="PTHR33540">
    <property type="entry name" value="TRNA THREONYLCARBAMOYLADENOSINE BIOSYNTHESIS PROTEIN TSAE"/>
    <property type="match status" value="1"/>
</dbReference>
<organism evidence="11 12">
    <name type="scientific">Thermoleptolyngbya sichuanensis A183</name>
    <dbReference type="NCBI Taxonomy" id="2737172"/>
    <lineage>
        <taxon>Bacteria</taxon>
        <taxon>Bacillati</taxon>
        <taxon>Cyanobacteriota</taxon>
        <taxon>Cyanophyceae</taxon>
        <taxon>Oculatellales</taxon>
        <taxon>Oculatellaceae</taxon>
        <taxon>Thermoleptolyngbya</taxon>
        <taxon>Thermoleptolyngbya sichuanensis</taxon>
    </lineage>
</organism>
<dbReference type="Pfam" id="PF02367">
    <property type="entry name" value="TsaE"/>
    <property type="match status" value="1"/>
</dbReference>
<dbReference type="PANTHER" id="PTHR33540:SF2">
    <property type="entry name" value="TRNA THREONYLCARBAMOYLADENOSINE BIOSYNTHESIS PROTEIN TSAE"/>
    <property type="match status" value="1"/>
</dbReference>
<keyword evidence="12" id="KW-1185">Reference proteome</keyword>
<comment type="similarity">
    <text evidence="2">Belongs to the TsaE family.</text>
</comment>
<dbReference type="SUPFAM" id="SSF52540">
    <property type="entry name" value="P-loop containing nucleoside triphosphate hydrolases"/>
    <property type="match status" value="1"/>
</dbReference>
<keyword evidence="5" id="KW-0819">tRNA processing</keyword>
<dbReference type="GO" id="GO:0002949">
    <property type="term" value="P:tRNA threonylcarbamoyladenosine modification"/>
    <property type="evidence" value="ECO:0007669"/>
    <property type="project" value="InterPro"/>
</dbReference>
<dbReference type="InterPro" id="IPR027417">
    <property type="entry name" value="P-loop_NTPase"/>
</dbReference>
<name>A0A6M8BDM2_9CYAN</name>
<keyword evidence="11" id="KW-0808">Transferase</keyword>
<dbReference type="NCBIfam" id="TIGR00150">
    <property type="entry name" value="T6A_YjeE"/>
    <property type="match status" value="1"/>
</dbReference>
<evidence type="ECO:0000256" key="3">
    <source>
        <dbReference type="ARBA" id="ARBA00019010"/>
    </source>
</evidence>
<dbReference type="GO" id="GO:0016740">
    <property type="term" value="F:transferase activity"/>
    <property type="evidence" value="ECO:0007669"/>
    <property type="project" value="UniProtKB-KW"/>
</dbReference>
<keyword evidence="4" id="KW-0963">Cytoplasm</keyword>
<keyword evidence="8" id="KW-0067">ATP-binding</keyword>
<protein>
    <recommendedName>
        <fullName evidence="3">tRNA threonylcarbamoyladenosine biosynthesis protein TsaE</fullName>
    </recommendedName>
    <alternativeName>
        <fullName evidence="10">t(6)A37 threonylcarbamoyladenosine biosynthesis protein TsaE</fullName>
    </alternativeName>
</protein>
<dbReference type="RefSeq" id="WP_172358884.1">
    <property type="nucleotide sequence ID" value="NZ_CP053661.1"/>
</dbReference>
<comment type="subcellular location">
    <subcellularLocation>
        <location evidence="1">Cytoplasm</location>
    </subcellularLocation>
</comment>
<dbReference type="InterPro" id="IPR003442">
    <property type="entry name" value="T6A_TsaE"/>
</dbReference>